<evidence type="ECO:0000256" key="5">
    <source>
        <dbReference type="ARBA" id="ARBA00025738"/>
    </source>
</evidence>
<accession>A0A1D1V1L7</accession>
<comment type="cofactor">
    <cofactor evidence="1 6">
        <name>Ca(2+)</name>
        <dbReference type="ChEBI" id="CHEBI:29108"/>
    </cofactor>
</comment>
<dbReference type="GO" id="GO:0030166">
    <property type="term" value="P:proteoglycan biosynthetic process"/>
    <property type="evidence" value="ECO:0007669"/>
    <property type="project" value="TreeGrafter"/>
</dbReference>
<evidence type="ECO:0000313" key="7">
    <source>
        <dbReference type="EMBL" id="GAU95726.1"/>
    </source>
</evidence>
<sequence length="394" mass="44626">MRWHRMGKHNAGIDELVANLCLSDGKPTQVIEGIPMHIILGAPRQPEPYNDTYPMTSPLALQDGSIQFRLSIIADLDRKSRDANDSSTFNSYLKSGRFTIQPEWKGASIVWNDNSTVSTGVGTENKTIDPDSSQTMYYGAGGRINSQFAFGNRGMELSSLVTFNGKLYACEDRTGIIFQIVDHKVIPWVILADGNGTRPRGFKCEWTIVRDEHLYVGSHSADIKHIHRDGPSVEAGQRWVKKISKEGLVEHLDWEPVYLALEQHLGVKPPGYVMHETVLWSDIQKTWYFMPRQISHENYTEERHPYTCSNLMIYANENFTDIRSMPIGEHNPIYGFSAARFVPGTDDTVIIALRIMEIDEIFSTRIIVFSITGTIHLVEEEVLNGLKYEGLEFT</sequence>
<dbReference type="STRING" id="947166.A0A1D1V1L7"/>
<name>A0A1D1V1L7_RAMVA</name>
<keyword evidence="3" id="KW-0378">Hydrolase</keyword>
<keyword evidence="4 6" id="KW-0106">Calcium</keyword>
<feature type="binding site" evidence="6">
    <location>
        <position position="158"/>
    </location>
    <ligand>
        <name>Ca(2+)</name>
        <dbReference type="ChEBI" id="CHEBI:29108"/>
    </ligand>
</feature>
<dbReference type="InterPro" id="IPR009283">
    <property type="entry name" value="Apyrase"/>
</dbReference>
<proteinExistence type="inferred from homology"/>
<dbReference type="GO" id="GO:0004382">
    <property type="term" value="F:GDP phosphatase activity"/>
    <property type="evidence" value="ECO:0007669"/>
    <property type="project" value="TreeGrafter"/>
</dbReference>
<dbReference type="OrthoDB" id="25028at2759"/>
<evidence type="ECO:0000256" key="2">
    <source>
        <dbReference type="ARBA" id="ARBA00022723"/>
    </source>
</evidence>
<reference evidence="7 8" key="1">
    <citation type="journal article" date="2016" name="Nat. Commun.">
        <title>Extremotolerant tardigrade genome and improved radiotolerance of human cultured cells by tardigrade-unique protein.</title>
        <authorList>
            <person name="Hashimoto T."/>
            <person name="Horikawa D.D."/>
            <person name="Saito Y."/>
            <person name="Kuwahara H."/>
            <person name="Kozuka-Hata H."/>
            <person name="Shin-I T."/>
            <person name="Minakuchi Y."/>
            <person name="Ohishi K."/>
            <person name="Motoyama A."/>
            <person name="Aizu T."/>
            <person name="Enomoto A."/>
            <person name="Kondo K."/>
            <person name="Tanaka S."/>
            <person name="Hara Y."/>
            <person name="Koshikawa S."/>
            <person name="Sagara H."/>
            <person name="Miura T."/>
            <person name="Yokobori S."/>
            <person name="Miyagawa K."/>
            <person name="Suzuki Y."/>
            <person name="Kubo T."/>
            <person name="Oyama M."/>
            <person name="Kohara Y."/>
            <person name="Fujiyama A."/>
            <person name="Arakawa K."/>
            <person name="Katayama T."/>
            <person name="Toyoda A."/>
            <person name="Kunieda T."/>
        </authorList>
    </citation>
    <scope>NUCLEOTIDE SEQUENCE [LARGE SCALE GENOMIC DNA]</scope>
    <source>
        <strain evidence="7 8">YOKOZUNA-1</strain>
    </source>
</reference>
<dbReference type="Pfam" id="PF06079">
    <property type="entry name" value="Apyrase"/>
    <property type="match status" value="1"/>
</dbReference>
<evidence type="ECO:0000313" key="8">
    <source>
        <dbReference type="Proteomes" id="UP000186922"/>
    </source>
</evidence>
<feature type="binding site" evidence="6">
    <location>
        <position position="205"/>
    </location>
    <ligand>
        <name>Ca(2+)</name>
        <dbReference type="ChEBI" id="CHEBI:29108"/>
    </ligand>
</feature>
<keyword evidence="2 6" id="KW-0479">Metal-binding</keyword>
<feature type="binding site" evidence="6">
    <location>
        <position position="389"/>
    </location>
    <ligand>
        <name>Ca(2+)</name>
        <dbReference type="ChEBI" id="CHEBI:29108"/>
    </ligand>
</feature>
<dbReference type="Gene3D" id="2.120.10.100">
    <property type="entry name" value="Apyrase"/>
    <property type="match status" value="1"/>
</dbReference>
<feature type="binding site" evidence="6">
    <location>
        <position position="276"/>
    </location>
    <ligand>
        <name>Ca(2+)</name>
        <dbReference type="ChEBI" id="CHEBI:29108"/>
    </ligand>
</feature>
<dbReference type="AlphaFoldDB" id="A0A1D1V1L7"/>
<dbReference type="EMBL" id="BDGG01000003">
    <property type="protein sequence ID" value="GAU95726.1"/>
    <property type="molecule type" value="Genomic_DNA"/>
</dbReference>
<evidence type="ECO:0000256" key="3">
    <source>
        <dbReference type="ARBA" id="ARBA00022801"/>
    </source>
</evidence>
<dbReference type="InterPro" id="IPR036258">
    <property type="entry name" value="Apyrase_sf"/>
</dbReference>
<evidence type="ECO:0000256" key="1">
    <source>
        <dbReference type="ARBA" id="ARBA00001913"/>
    </source>
</evidence>
<comment type="similarity">
    <text evidence="5">Belongs to the apyrase family.</text>
</comment>
<evidence type="ECO:0000256" key="4">
    <source>
        <dbReference type="ARBA" id="ARBA00022837"/>
    </source>
</evidence>
<evidence type="ECO:0000256" key="6">
    <source>
        <dbReference type="PIRSR" id="PIRSR609283-1"/>
    </source>
</evidence>
<evidence type="ECO:0008006" key="9">
    <source>
        <dbReference type="Google" id="ProtNLM"/>
    </source>
</evidence>
<dbReference type="SUPFAM" id="SSF101887">
    <property type="entry name" value="Apyrase"/>
    <property type="match status" value="1"/>
</dbReference>
<organism evidence="7 8">
    <name type="scientific">Ramazzottius varieornatus</name>
    <name type="common">Water bear</name>
    <name type="synonym">Tardigrade</name>
    <dbReference type="NCBI Taxonomy" id="947166"/>
    <lineage>
        <taxon>Eukaryota</taxon>
        <taxon>Metazoa</taxon>
        <taxon>Ecdysozoa</taxon>
        <taxon>Tardigrada</taxon>
        <taxon>Eutardigrada</taxon>
        <taxon>Parachela</taxon>
        <taxon>Hypsibioidea</taxon>
        <taxon>Ramazzottiidae</taxon>
        <taxon>Ramazzottius</taxon>
    </lineage>
</organism>
<dbReference type="PANTHER" id="PTHR13023:SF3">
    <property type="entry name" value="SOLUBLE CALCIUM-ACTIVATED NUCLEOTIDASE 1"/>
    <property type="match status" value="1"/>
</dbReference>
<dbReference type="GO" id="GO:0005509">
    <property type="term" value="F:calcium ion binding"/>
    <property type="evidence" value="ECO:0007669"/>
    <property type="project" value="InterPro"/>
</dbReference>
<dbReference type="Proteomes" id="UP000186922">
    <property type="component" value="Unassembled WGS sequence"/>
</dbReference>
<gene>
    <name evidence="7" type="primary">RvY_07299</name>
    <name evidence="7" type="synonym">RvY_07299.1</name>
    <name evidence="7" type="ORF">RvY_07299-1</name>
</gene>
<keyword evidence="8" id="KW-1185">Reference proteome</keyword>
<dbReference type="PANTHER" id="PTHR13023">
    <property type="entry name" value="APYRASE"/>
    <property type="match status" value="1"/>
</dbReference>
<feature type="binding site" evidence="6">
    <location>
        <position position="337"/>
    </location>
    <ligand>
        <name>Ca(2+)</name>
        <dbReference type="ChEBI" id="CHEBI:29108"/>
    </ligand>
</feature>
<comment type="caution">
    <text evidence="7">The sequence shown here is derived from an EMBL/GenBank/DDBJ whole genome shotgun (WGS) entry which is preliminary data.</text>
</comment>
<dbReference type="GO" id="GO:0045134">
    <property type="term" value="F:UDP phosphatase activity"/>
    <property type="evidence" value="ECO:0007669"/>
    <property type="project" value="TreeGrafter"/>
</dbReference>
<protein>
    <recommendedName>
        <fullName evidence="9">Apyrase</fullName>
    </recommendedName>
</protein>